<dbReference type="InterPro" id="IPR023631">
    <property type="entry name" value="Amidase_dom"/>
</dbReference>
<comment type="caution">
    <text evidence="3">The sequence shown here is derived from an EMBL/GenBank/DDBJ whole genome shotgun (WGS) entry which is preliminary data.</text>
</comment>
<sequence length="379" mass="43089">MDTTEEFLPYSSKNTTDSYNINFAIHLKQQTNFQEFRQTFHSRWRHARLDALLCPVFPCAAVNLANEGRFLACLTHVGLFSLLNYPAGTVPVTRVHDSDLSQFHTSKFRATTPLEELMMQYCFLLFVVYGSIRQDQVGDEVTHEGSAVGLPIGVQVAALPFQEEVVLRVMMELERGRQMPSFSEQGGRRSASLGMESGLTESSNVSESEVQSEYSSDPPKLSDNGLDQDKQFERLSESEDGQPDSSNTPHYQNSGEREDTEHQDSNGHTMATEAKSPRRHVTISEPHEEIHAENVTEPARMKRFEHNSNLKELPFPSEMNSEPKRQVEMLPKTERTSKRRTSKFSGRETISKAEKLQSRNVVNDEDDEELFVDVEFTYP</sequence>
<dbReference type="EMBL" id="BMAT01010226">
    <property type="protein sequence ID" value="GFS22790.1"/>
    <property type="molecule type" value="Genomic_DNA"/>
</dbReference>
<feature type="region of interest" description="Disordered" evidence="1">
    <location>
        <begin position="178"/>
        <end position="296"/>
    </location>
</feature>
<feature type="compositionally biased region" description="Basic and acidic residues" evidence="1">
    <location>
        <begin position="255"/>
        <end position="265"/>
    </location>
</feature>
<feature type="compositionally biased region" description="Basic and acidic residues" evidence="1">
    <location>
        <begin position="285"/>
        <end position="296"/>
    </location>
</feature>
<feature type="domain" description="Amidase" evidence="2">
    <location>
        <begin position="26"/>
        <end position="167"/>
    </location>
</feature>
<proteinExistence type="predicted"/>
<dbReference type="Gene3D" id="3.90.1300.10">
    <property type="entry name" value="Amidase signature (AS) domain"/>
    <property type="match status" value="1"/>
</dbReference>
<protein>
    <submittedName>
        <fullName evidence="3">Fatty-acid amide hydrolase 1</fullName>
    </submittedName>
</protein>
<feature type="compositionally biased region" description="Polar residues" evidence="1">
    <location>
        <begin position="243"/>
        <end position="254"/>
    </location>
</feature>
<reference evidence="3 4" key="1">
    <citation type="journal article" date="2021" name="Elife">
        <title>Chloroplast acquisition without the gene transfer in kleptoplastic sea slugs, Plakobranchus ocellatus.</title>
        <authorList>
            <person name="Maeda T."/>
            <person name="Takahashi S."/>
            <person name="Yoshida T."/>
            <person name="Shimamura S."/>
            <person name="Takaki Y."/>
            <person name="Nagai Y."/>
            <person name="Toyoda A."/>
            <person name="Suzuki Y."/>
            <person name="Arimoto A."/>
            <person name="Ishii H."/>
            <person name="Satoh N."/>
            <person name="Nishiyama T."/>
            <person name="Hasebe M."/>
            <person name="Maruyama T."/>
            <person name="Minagawa J."/>
            <person name="Obokata J."/>
            <person name="Shigenobu S."/>
        </authorList>
    </citation>
    <scope>NUCLEOTIDE SEQUENCE [LARGE SCALE GENOMIC DNA]</scope>
</reference>
<dbReference type="Pfam" id="PF01425">
    <property type="entry name" value="Amidase"/>
    <property type="match status" value="1"/>
</dbReference>
<organism evidence="3 4">
    <name type="scientific">Elysia marginata</name>
    <dbReference type="NCBI Taxonomy" id="1093978"/>
    <lineage>
        <taxon>Eukaryota</taxon>
        <taxon>Metazoa</taxon>
        <taxon>Spiralia</taxon>
        <taxon>Lophotrochozoa</taxon>
        <taxon>Mollusca</taxon>
        <taxon>Gastropoda</taxon>
        <taxon>Heterobranchia</taxon>
        <taxon>Euthyneura</taxon>
        <taxon>Panpulmonata</taxon>
        <taxon>Sacoglossa</taxon>
        <taxon>Placobranchoidea</taxon>
        <taxon>Plakobranchidae</taxon>
        <taxon>Elysia</taxon>
    </lineage>
</organism>
<keyword evidence="4" id="KW-1185">Reference proteome</keyword>
<dbReference type="InterPro" id="IPR036928">
    <property type="entry name" value="AS_sf"/>
</dbReference>
<feature type="compositionally biased region" description="Basic and acidic residues" evidence="1">
    <location>
        <begin position="321"/>
        <end position="336"/>
    </location>
</feature>
<name>A0AAV4JM06_9GAST</name>
<feature type="compositionally biased region" description="Basic and acidic residues" evidence="1">
    <location>
        <begin position="227"/>
        <end position="237"/>
    </location>
</feature>
<dbReference type="InterPro" id="IPR052096">
    <property type="entry name" value="Endocannabinoid_amidase"/>
</dbReference>
<keyword evidence="3" id="KW-0378">Hydrolase</keyword>
<accession>A0AAV4JM06</accession>
<feature type="compositionally biased region" description="Low complexity" evidence="1">
    <location>
        <begin position="201"/>
        <end position="216"/>
    </location>
</feature>
<dbReference type="GO" id="GO:0017064">
    <property type="term" value="F:fatty acid amide hydrolase activity"/>
    <property type="evidence" value="ECO:0007669"/>
    <property type="project" value="TreeGrafter"/>
</dbReference>
<feature type="region of interest" description="Disordered" evidence="1">
    <location>
        <begin position="308"/>
        <end position="350"/>
    </location>
</feature>
<dbReference type="PANTHER" id="PTHR45847">
    <property type="entry name" value="FATTY ACID AMIDE HYDROLASE"/>
    <property type="match status" value="1"/>
</dbReference>
<dbReference type="PANTHER" id="PTHR45847:SF6">
    <property type="entry name" value="FATTY ACID AMIDE HYDROLASE"/>
    <property type="match status" value="1"/>
</dbReference>
<dbReference type="Proteomes" id="UP000762676">
    <property type="component" value="Unassembled WGS sequence"/>
</dbReference>
<evidence type="ECO:0000313" key="4">
    <source>
        <dbReference type="Proteomes" id="UP000762676"/>
    </source>
</evidence>
<evidence type="ECO:0000313" key="3">
    <source>
        <dbReference type="EMBL" id="GFS22790.1"/>
    </source>
</evidence>
<dbReference type="GO" id="GO:0009062">
    <property type="term" value="P:fatty acid catabolic process"/>
    <property type="evidence" value="ECO:0007669"/>
    <property type="project" value="TreeGrafter"/>
</dbReference>
<dbReference type="GO" id="GO:0004040">
    <property type="term" value="F:amidase activity"/>
    <property type="evidence" value="ECO:0007669"/>
    <property type="project" value="TreeGrafter"/>
</dbReference>
<dbReference type="SUPFAM" id="SSF75304">
    <property type="entry name" value="Amidase signature (AS) enzymes"/>
    <property type="match status" value="1"/>
</dbReference>
<evidence type="ECO:0000256" key="1">
    <source>
        <dbReference type="SAM" id="MobiDB-lite"/>
    </source>
</evidence>
<gene>
    <name evidence="3" type="ORF">ElyMa_005117700</name>
</gene>
<evidence type="ECO:0000259" key="2">
    <source>
        <dbReference type="Pfam" id="PF01425"/>
    </source>
</evidence>
<dbReference type="AlphaFoldDB" id="A0AAV4JM06"/>